<dbReference type="InterPro" id="IPR001173">
    <property type="entry name" value="Glyco_trans_2-like"/>
</dbReference>
<evidence type="ECO:0000313" key="12">
    <source>
        <dbReference type="EMBL" id="KPV45050.1"/>
    </source>
</evidence>
<keyword evidence="3" id="KW-0328">Glycosyltransferase</keyword>
<organism evidence="12 13">
    <name type="scientific">Alicyclobacillus ferrooxydans</name>
    <dbReference type="NCBI Taxonomy" id="471514"/>
    <lineage>
        <taxon>Bacteria</taxon>
        <taxon>Bacillati</taxon>
        <taxon>Bacillota</taxon>
        <taxon>Bacilli</taxon>
        <taxon>Bacillales</taxon>
        <taxon>Alicyclobacillaceae</taxon>
        <taxon>Alicyclobacillus</taxon>
    </lineage>
</organism>
<dbReference type="PATRIC" id="fig|471514.4.peg.4051"/>
<accession>A0A0P9GUV3</accession>
<dbReference type="PANTHER" id="PTHR43646:SF2">
    <property type="entry name" value="GLYCOSYLTRANSFERASE 2-LIKE DOMAIN-CONTAINING PROTEIN"/>
    <property type="match status" value="1"/>
</dbReference>
<evidence type="ECO:0000256" key="10">
    <source>
        <dbReference type="ARBA" id="ARBA00040345"/>
    </source>
</evidence>
<dbReference type="NCBIfam" id="TIGR04283">
    <property type="entry name" value="glyco_like_mftF"/>
    <property type="match status" value="1"/>
</dbReference>
<evidence type="ECO:0000256" key="3">
    <source>
        <dbReference type="ARBA" id="ARBA00022676"/>
    </source>
</evidence>
<protein>
    <recommendedName>
        <fullName evidence="10">4,4'-diaponeurosporenoate glycosyltransferase</fullName>
    </recommendedName>
</protein>
<dbReference type="Proteomes" id="UP000050482">
    <property type="component" value="Unassembled WGS sequence"/>
</dbReference>
<evidence type="ECO:0000256" key="7">
    <source>
        <dbReference type="ARBA" id="ARBA00037281"/>
    </source>
</evidence>
<sequence>MPSISLIVPVLNEAHTIAASLFHLRSSFPACEIIVVDGGSSDNTAEIAKQYARVIVSERGRAHQMNAGASVCSGEILWFIHADSYIDKTALIYIQEVLRTGEVVGGGLTLRFAEDSWSLRLIAKLSNFRAWYLHWIFGDQSMFVRRSDFESIGGFPDLPIMEDLEISRLLKKRGKLVLLPAISTTSARRFIENGTWRTITRMQTLKLQYFLGVDPEDILRKYSNPRGRMRTR</sequence>
<dbReference type="CDD" id="cd02522">
    <property type="entry name" value="GT_2_like_a"/>
    <property type="match status" value="1"/>
</dbReference>
<dbReference type="GO" id="GO:0016117">
    <property type="term" value="P:carotenoid biosynthetic process"/>
    <property type="evidence" value="ECO:0007669"/>
    <property type="project" value="UniProtKB-KW"/>
</dbReference>
<evidence type="ECO:0000256" key="5">
    <source>
        <dbReference type="ARBA" id="ARBA00022746"/>
    </source>
</evidence>
<feature type="domain" description="Glycosyltransferase 2-like" evidence="11">
    <location>
        <begin position="5"/>
        <end position="134"/>
    </location>
</feature>
<dbReference type="Gene3D" id="3.90.550.10">
    <property type="entry name" value="Spore Coat Polysaccharide Biosynthesis Protein SpsA, Chain A"/>
    <property type="match status" value="1"/>
</dbReference>
<dbReference type="InterPro" id="IPR029044">
    <property type="entry name" value="Nucleotide-diphossugar_trans"/>
</dbReference>
<comment type="pathway">
    <text evidence="8">Carotenoid biosynthesis; staphyloxanthin biosynthesis; staphyloxanthin from farnesyl diphosphate: step 4/5.</text>
</comment>
<evidence type="ECO:0000256" key="9">
    <source>
        <dbReference type="ARBA" id="ARBA00038120"/>
    </source>
</evidence>
<keyword evidence="6" id="KW-0472">Membrane</keyword>
<keyword evidence="4" id="KW-0808">Transferase</keyword>
<keyword evidence="2" id="KW-1003">Cell membrane</keyword>
<dbReference type="RefSeq" id="WP_054967906.1">
    <property type="nucleotide sequence ID" value="NZ_LJCO01000015.1"/>
</dbReference>
<comment type="subcellular location">
    <subcellularLocation>
        <location evidence="1">Cell membrane</location>
    </subcellularLocation>
</comment>
<name>A0A0P9GUV3_9BACL</name>
<proteinExistence type="inferred from homology"/>
<dbReference type="GO" id="GO:0005886">
    <property type="term" value="C:plasma membrane"/>
    <property type="evidence" value="ECO:0007669"/>
    <property type="project" value="UniProtKB-SubCell"/>
</dbReference>
<evidence type="ECO:0000256" key="2">
    <source>
        <dbReference type="ARBA" id="ARBA00022475"/>
    </source>
</evidence>
<evidence type="ECO:0000259" key="11">
    <source>
        <dbReference type="Pfam" id="PF00535"/>
    </source>
</evidence>
<keyword evidence="5" id="KW-0125">Carotenoid biosynthesis</keyword>
<dbReference type="InterPro" id="IPR026461">
    <property type="entry name" value="Trfase_2_rSAM/seldom_assoc"/>
</dbReference>
<dbReference type="AlphaFoldDB" id="A0A0P9GUV3"/>
<evidence type="ECO:0000256" key="8">
    <source>
        <dbReference type="ARBA" id="ARBA00037904"/>
    </source>
</evidence>
<dbReference type="PANTHER" id="PTHR43646">
    <property type="entry name" value="GLYCOSYLTRANSFERASE"/>
    <property type="match status" value="1"/>
</dbReference>
<dbReference type="SUPFAM" id="SSF53448">
    <property type="entry name" value="Nucleotide-diphospho-sugar transferases"/>
    <property type="match status" value="1"/>
</dbReference>
<comment type="similarity">
    <text evidence="9">Belongs to the glycosyltransferase 2 family. CrtQ subfamily.</text>
</comment>
<evidence type="ECO:0000256" key="4">
    <source>
        <dbReference type="ARBA" id="ARBA00022679"/>
    </source>
</evidence>
<evidence type="ECO:0000256" key="1">
    <source>
        <dbReference type="ARBA" id="ARBA00004236"/>
    </source>
</evidence>
<dbReference type="STRING" id="471514.AN477_04075"/>
<dbReference type="Pfam" id="PF00535">
    <property type="entry name" value="Glycos_transf_2"/>
    <property type="match status" value="1"/>
</dbReference>
<dbReference type="GO" id="GO:0016757">
    <property type="term" value="F:glycosyltransferase activity"/>
    <property type="evidence" value="ECO:0007669"/>
    <property type="project" value="UniProtKB-KW"/>
</dbReference>
<evidence type="ECO:0000256" key="6">
    <source>
        <dbReference type="ARBA" id="ARBA00023136"/>
    </source>
</evidence>
<comment type="function">
    <text evidence="7">Catalyzes the glycosylation of 4,4'-diaponeurosporenoate, i.e. the esterification of glucose at the C1'' position with the carboxyl group of 4,4'-diaponeurosporenic acid, to form glycosyl-4,4'-diaponeurosporenoate. This is a step in the biosynthesis of staphyloxanthin, an orange pigment present in most staphylococci strains.</text>
</comment>
<gene>
    <name evidence="12" type="ORF">AN477_04075</name>
</gene>
<keyword evidence="13" id="KW-1185">Reference proteome</keyword>
<evidence type="ECO:0000313" key="13">
    <source>
        <dbReference type="Proteomes" id="UP000050482"/>
    </source>
</evidence>
<dbReference type="EMBL" id="LJCO01000015">
    <property type="protein sequence ID" value="KPV45050.1"/>
    <property type="molecule type" value="Genomic_DNA"/>
</dbReference>
<comment type="caution">
    <text evidence="12">The sequence shown here is derived from an EMBL/GenBank/DDBJ whole genome shotgun (WGS) entry which is preliminary data.</text>
</comment>
<dbReference type="OrthoDB" id="9810303at2"/>
<reference evidence="12 13" key="1">
    <citation type="submission" date="2015-09" db="EMBL/GenBank/DDBJ databases">
        <title>Draft genome sequence of Alicyclobacillus ferrooxydans DSM 22381.</title>
        <authorList>
            <person name="Hemp J."/>
        </authorList>
    </citation>
    <scope>NUCLEOTIDE SEQUENCE [LARGE SCALE GENOMIC DNA]</scope>
    <source>
        <strain evidence="12 13">TC-34</strain>
    </source>
</reference>